<comment type="similarity">
    <text evidence="3">Belongs to the FHIPEP (flagella/HR/invasion proteins export pore) family.</text>
</comment>
<keyword evidence="8" id="KW-0547">Nucleotide-binding</keyword>
<keyword evidence="23" id="KW-0282">Flagellum</keyword>
<feature type="transmembrane region" description="Helical" evidence="18">
    <location>
        <begin position="99"/>
        <end position="117"/>
    </location>
</feature>
<evidence type="ECO:0000256" key="11">
    <source>
        <dbReference type="ARBA" id="ARBA00022989"/>
    </source>
</evidence>
<feature type="transmembrane region" description="Helical" evidence="18">
    <location>
        <begin position="17"/>
        <end position="40"/>
    </location>
</feature>
<dbReference type="InterPro" id="IPR042193">
    <property type="entry name" value="FHIPEP_3"/>
</dbReference>
<dbReference type="GO" id="GO:0006614">
    <property type="term" value="P:SRP-dependent cotranslational protein targeting to membrane"/>
    <property type="evidence" value="ECO:0007669"/>
    <property type="project" value="InterPro"/>
</dbReference>
<dbReference type="EMBL" id="CAMXCT010000001">
    <property type="protein sequence ID" value="CAI3971855.1"/>
    <property type="molecule type" value="Genomic_DNA"/>
</dbReference>
<evidence type="ECO:0000256" key="8">
    <source>
        <dbReference type="ARBA" id="ARBA00022741"/>
    </source>
</evidence>
<accession>A0A9P1FEL8</accession>
<evidence type="ECO:0000313" key="23">
    <source>
        <dbReference type="EMBL" id="CAL4759167.1"/>
    </source>
</evidence>
<dbReference type="GO" id="GO:0005525">
    <property type="term" value="F:GTP binding"/>
    <property type="evidence" value="ECO:0007669"/>
    <property type="project" value="UniProtKB-KW"/>
</dbReference>
<dbReference type="EMBL" id="CAMXCT030000001">
    <property type="protein sequence ID" value="CAL4759167.1"/>
    <property type="molecule type" value="Genomic_DNA"/>
</dbReference>
<dbReference type="Proteomes" id="UP001152797">
    <property type="component" value="Unassembled WGS sequence"/>
</dbReference>
<keyword evidence="6" id="KW-1003">Cell membrane</keyword>
<evidence type="ECO:0000313" key="24">
    <source>
        <dbReference type="Proteomes" id="UP001152797"/>
    </source>
</evidence>
<dbReference type="EMBL" id="CAMXCT020000001">
    <property type="protein sequence ID" value="CAL1125230.1"/>
    <property type="molecule type" value="Genomic_DNA"/>
</dbReference>
<evidence type="ECO:0000256" key="12">
    <source>
        <dbReference type="ARBA" id="ARBA00023134"/>
    </source>
</evidence>
<dbReference type="InterPro" id="IPR006301">
    <property type="entry name" value="FlhA"/>
</dbReference>
<dbReference type="GO" id="GO:0005524">
    <property type="term" value="F:ATP binding"/>
    <property type="evidence" value="ECO:0007669"/>
    <property type="project" value="UniProtKB-KW"/>
</dbReference>
<evidence type="ECO:0000256" key="3">
    <source>
        <dbReference type="ARBA" id="ARBA00008835"/>
    </source>
</evidence>
<organism evidence="21">
    <name type="scientific">Cladocopium goreaui</name>
    <dbReference type="NCBI Taxonomy" id="2562237"/>
    <lineage>
        <taxon>Eukaryota</taxon>
        <taxon>Sar</taxon>
        <taxon>Alveolata</taxon>
        <taxon>Dinophyceae</taxon>
        <taxon>Suessiales</taxon>
        <taxon>Symbiodiniaceae</taxon>
        <taxon>Cladocopium</taxon>
    </lineage>
</organism>
<evidence type="ECO:0000256" key="5">
    <source>
        <dbReference type="ARBA" id="ARBA00022448"/>
    </source>
</evidence>
<dbReference type="SMART" id="SM00962">
    <property type="entry name" value="SRP54"/>
    <property type="match status" value="1"/>
</dbReference>
<keyword evidence="11 18" id="KW-1133">Transmembrane helix</keyword>
<dbReference type="InterPro" id="IPR003593">
    <property type="entry name" value="AAA+_ATPase"/>
</dbReference>
<evidence type="ECO:0000256" key="18">
    <source>
        <dbReference type="SAM" id="Phobius"/>
    </source>
</evidence>
<dbReference type="InterPro" id="IPR027417">
    <property type="entry name" value="P-loop_NTPase"/>
</dbReference>
<feature type="domain" description="AAA+ ATPase" evidence="19">
    <location>
        <begin position="838"/>
        <end position="999"/>
    </location>
</feature>
<feature type="transmembrane region" description="Helical" evidence="18">
    <location>
        <begin position="185"/>
        <end position="207"/>
    </location>
</feature>
<sequence>MGIVASVLVIMMPLPSFLMDCLLAINISVAVIVLLTTIYVKTPLEFSIFPSLLLATTLGRLVLNVATTRLILTRAESHGLNAAGGVVKSFAEFVTGDSIVVGLIIFIIIIVIQFVVITKGATRISEVAARFALDGMPGRQMAIDADLNAGIIDEHEAQQRRQAITDQADFFGAMDGASKFVRGDAIAGIIITLINIVGGLYIGMVDADMGAGGAASLFTRLTIGDGLVSQIPAFLISLAAGLLVTRSSSSSNLPAQFLAQLFSRPQALAVTGAFLGILVFTNLPALPLTTIGLSCIGLSMMIRRREQEQAVKEKTKAKAEQEKPAEERIEDYLTVDPMELEIGVGLIRLADPKRGGDLLERIQRVRQGVAGDLGLVLPKVRIRDNMRLDQNQYRIKISDMPVALADVHPNMYLAIDSGLTTGKVPGLETKDPAFGTDAVWIEPGVREQAEMLGYTVVEPVAVLATHLTEVVRKHGDELLTRDATKHLIDQLKETTPAVVDELIPGLLKIAEVQHILQMLLREQVPIRHLSTILETLGDYAGRSKDPILLTEYVRHRLARVICSRYRDADSRLYVVTLDPSIEDRIRAGFDHNERGLFIKLAPQAVDSICQSIANECEKLTRANKRAVVLVSPQIRAALKQLTASHIPTFRAASMQEALSKVRFELGPEAAVLHTREVASSRWARWFGGSRQIEITATTQVSVPSRLPEKAEPVRVAEPAAATPAPAPHFEVAPPANNPSPSHDHLQEQLGQLQSMVEDLCRRSQKEQGHDWPQEMFELYTDLIEAEVSEELARELIERVRGDATGEEIADPALAKARICRMIEDEITVAGPITSRPGQCRVVAMVGPTGVGKTTTIAKLAANFRLRDKKRVALVTVDTYRIAAVDQLRTYADIIDLPLYVVSTPREMREAIEQLRDYDLVIIDTAGRSPRDGVKLQELKAFLDEAQTDEVHLVLSSVNSAKSLSRTAEDFSVVGTTSLVLTKLDEASGLGNLLPLLRSTKLPLSYLTNGQNVPDDIEPAERRRLARVVLGLDLVQRRLDNALTDVRPPTLLTVASGKGGVGTTTIALNIAAAVAANGFRTVLVDADLRGGDVHQLCHVQSLYSVADVLAGRRTVHEVLASAPGGLQIVPGVWALGEPADSSDAAQLRLLTELRGLGEHADFVVIDAGAGLNRTAKLFWQSADHVLVVTTPDPVAVMDSYAAIKVLVGGNFHLKIDALVNKAPDLETATDVQQRLSQACRRFLARDLSSAGWIPLATREFAGDGHGSPGVVAFPHSAAAMAIKQTALKLASPITVAA</sequence>
<dbReference type="Gene3D" id="3.40.50.12790">
    <property type="entry name" value="FHIPEP family, domain 4"/>
    <property type="match status" value="1"/>
</dbReference>
<evidence type="ECO:0000256" key="10">
    <source>
        <dbReference type="ARBA" id="ARBA00022927"/>
    </source>
</evidence>
<dbReference type="SMART" id="SM00382">
    <property type="entry name" value="AAA"/>
    <property type="match status" value="1"/>
</dbReference>
<dbReference type="GO" id="GO:0003924">
    <property type="term" value="F:GTPase activity"/>
    <property type="evidence" value="ECO:0007669"/>
    <property type="project" value="InterPro"/>
</dbReference>
<evidence type="ECO:0000259" key="20">
    <source>
        <dbReference type="SMART" id="SM00962"/>
    </source>
</evidence>
<reference evidence="22" key="2">
    <citation type="submission" date="2024-04" db="EMBL/GenBank/DDBJ databases">
        <authorList>
            <person name="Chen Y."/>
            <person name="Shah S."/>
            <person name="Dougan E. K."/>
            <person name="Thang M."/>
            <person name="Chan C."/>
        </authorList>
    </citation>
    <scope>NUCLEOTIDE SEQUENCE [LARGE SCALE GENOMIC DNA]</scope>
</reference>
<feature type="region of interest" description="Disordered" evidence="17">
    <location>
        <begin position="703"/>
        <end position="745"/>
    </location>
</feature>
<dbReference type="Gene3D" id="3.40.30.60">
    <property type="entry name" value="FHIPEP family, domain 1"/>
    <property type="match status" value="1"/>
</dbReference>
<dbReference type="NCBIfam" id="TIGR03499">
    <property type="entry name" value="FlhF"/>
    <property type="match status" value="1"/>
</dbReference>
<evidence type="ECO:0000256" key="16">
    <source>
        <dbReference type="ARBA" id="ARBA00030866"/>
    </source>
</evidence>
<dbReference type="PANTHER" id="PTHR30161:SF1">
    <property type="entry name" value="FLAGELLAR BIOSYNTHESIS PROTEIN FLHA-RELATED"/>
    <property type="match status" value="1"/>
</dbReference>
<keyword evidence="23" id="KW-0969">Cilium</keyword>
<evidence type="ECO:0000256" key="7">
    <source>
        <dbReference type="ARBA" id="ARBA00022692"/>
    </source>
</evidence>
<keyword evidence="14" id="KW-1006">Bacterial flagellum protein export</keyword>
<dbReference type="InterPro" id="IPR000897">
    <property type="entry name" value="SRP54_GTPase_dom"/>
</dbReference>
<dbReference type="SUPFAM" id="SSF52540">
    <property type="entry name" value="P-loop containing nucleoside triphosphate hydrolases"/>
    <property type="match status" value="2"/>
</dbReference>
<dbReference type="InterPro" id="IPR042196">
    <property type="entry name" value="FHIPEP_4"/>
</dbReference>
<evidence type="ECO:0000259" key="19">
    <source>
        <dbReference type="SMART" id="SM00382"/>
    </source>
</evidence>
<evidence type="ECO:0000256" key="2">
    <source>
        <dbReference type="ARBA" id="ARBA00004651"/>
    </source>
</evidence>
<feature type="transmembrane region" description="Helical" evidence="18">
    <location>
        <begin position="227"/>
        <end position="245"/>
    </location>
</feature>
<dbReference type="PANTHER" id="PTHR30161">
    <property type="entry name" value="FLAGELLAR EXPORT PROTEIN, MEMBRANE FLHA SUBUNIT-RELATED"/>
    <property type="match status" value="1"/>
</dbReference>
<keyword evidence="23" id="KW-0966">Cell projection</keyword>
<comment type="function">
    <text evidence="15">Necessary for flagellar biosynthesis. May be involved in translocation of the flagellum.</text>
</comment>
<dbReference type="NCBIfam" id="TIGR01398">
    <property type="entry name" value="FlhA"/>
    <property type="match status" value="1"/>
</dbReference>
<evidence type="ECO:0000256" key="1">
    <source>
        <dbReference type="ARBA" id="ARBA00004413"/>
    </source>
</evidence>
<dbReference type="PRINTS" id="PR00949">
    <property type="entry name" value="TYPE3IMAPROT"/>
</dbReference>
<dbReference type="FunFam" id="3.40.50.300:FF:000695">
    <property type="entry name" value="Flagellar biosynthesis regulator FlhF"/>
    <property type="match status" value="1"/>
</dbReference>
<keyword evidence="9" id="KW-1005">Bacterial flagellum biogenesis</keyword>
<evidence type="ECO:0000256" key="9">
    <source>
        <dbReference type="ARBA" id="ARBA00022795"/>
    </source>
</evidence>
<reference evidence="21" key="1">
    <citation type="submission" date="2022-10" db="EMBL/GenBank/DDBJ databases">
        <authorList>
            <person name="Chen Y."/>
            <person name="Dougan E. K."/>
            <person name="Chan C."/>
            <person name="Rhodes N."/>
            <person name="Thang M."/>
        </authorList>
    </citation>
    <scope>NUCLEOTIDE SEQUENCE</scope>
</reference>
<dbReference type="OrthoDB" id="1727884at2759"/>
<dbReference type="InterPro" id="IPR025669">
    <property type="entry name" value="AAA_dom"/>
</dbReference>
<evidence type="ECO:0000256" key="4">
    <source>
        <dbReference type="ARBA" id="ARBA00014919"/>
    </source>
</evidence>
<keyword evidence="10" id="KW-0653">Protein transport</keyword>
<dbReference type="Gene3D" id="1.20.120.1380">
    <property type="entry name" value="Flagellar FlhF biosynthesis protein, N domain"/>
    <property type="match status" value="1"/>
</dbReference>
<keyword evidence="12" id="KW-0342">GTP-binding</keyword>
<dbReference type="Gene3D" id="1.10.8.540">
    <property type="entry name" value="FHIPEP family, domain 3"/>
    <property type="match status" value="1"/>
</dbReference>
<dbReference type="Pfam" id="PF13614">
    <property type="entry name" value="AAA_31"/>
    <property type="match status" value="1"/>
</dbReference>
<evidence type="ECO:0000256" key="17">
    <source>
        <dbReference type="SAM" id="MobiDB-lite"/>
    </source>
</evidence>
<evidence type="ECO:0000313" key="22">
    <source>
        <dbReference type="EMBL" id="CAL1125230.1"/>
    </source>
</evidence>
<dbReference type="InterPro" id="IPR047040">
    <property type="entry name" value="FlhF__GTPase_dom"/>
</dbReference>
<evidence type="ECO:0000256" key="14">
    <source>
        <dbReference type="ARBA" id="ARBA00023225"/>
    </source>
</evidence>
<dbReference type="GO" id="GO:0009306">
    <property type="term" value="P:protein secretion"/>
    <property type="evidence" value="ECO:0007669"/>
    <property type="project" value="InterPro"/>
</dbReference>
<dbReference type="InterPro" id="IPR020006">
    <property type="entry name" value="FlhF"/>
</dbReference>
<dbReference type="InterPro" id="IPR001712">
    <property type="entry name" value="T3SS_FHIPEP"/>
</dbReference>
<name>A0A9P1FEL8_9DINO</name>
<comment type="subcellular location">
    <subcellularLocation>
        <location evidence="2">Cell membrane</location>
        <topology evidence="2">Multi-pass membrane protein</topology>
    </subcellularLocation>
    <subcellularLocation>
        <location evidence="1">Cell membrane</location>
        <topology evidence="1">Peripheral membrane protein</topology>
        <orientation evidence="1">Cytoplasmic side</orientation>
    </subcellularLocation>
</comment>
<feature type="domain" description="SRP54-type proteins GTP-binding" evidence="20">
    <location>
        <begin position="839"/>
        <end position="1030"/>
    </location>
</feature>
<keyword evidence="7 18" id="KW-0812">Transmembrane</keyword>
<keyword evidence="24" id="KW-1185">Reference proteome</keyword>
<evidence type="ECO:0000256" key="6">
    <source>
        <dbReference type="ARBA" id="ARBA00022475"/>
    </source>
</evidence>
<dbReference type="Gene3D" id="3.40.50.300">
    <property type="entry name" value="P-loop containing nucleotide triphosphate hydrolases"/>
    <property type="match status" value="2"/>
</dbReference>
<dbReference type="CDD" id="cd17873">
    <property type="entry name" value="FlhF"/>
    <property type="match status" value="1"/>
</dbReference>
<evidence type="ECO:0000313" key="21">
    <source>
        <dbReference type="EMBL" id="CAI3971855.1"/>
    </source>
</evidence>
<evidence type="ECO:0000256" key="15">
    <source>
        <dbReference type="ARBA" id="ARBA00025337"/>
    </source>
</evidence>
<dbReference type="GO" id="GO:0005886">
    <property type="term" value="C:plasma membrane"/>
    <property type="evidence" value="ECO:0007669"/>
    <property type="project" value="UniProtKB-SubCell"/>
</dbReference>
<keyword evidence="13 18" id="KW-0472">Membrane</keyword>
<evidence type="ECO:0000256" key="13">
    <source>
        <dbReference type="ARBA" id="ARBA00023136"/>
    </source>
</evidence>
<dbReference type="InterPro" id="IPR042194">
    <property type="entry name" value="FHIPEP_1"/>
</dbReference>
<protein>
    <recommendedName>
        <fullName evidence="4">Flagellar biosynthesis protein FlhF</fullName>
    </recommendedName>
    <alternativeName>
        <fullName evidence="16">Flagella-associated GTP-binding protein</fullName>
    </alternativeName>
</protein>
<dbReference type="Pfam" id="PF00448">
    <property type="entry name" value="SRP54"/>
    <property type="match status" value="1"/>
</dbReference>
<comment type="caution">
    <text evidence="21">The sequence shown here is derived from an EMBL/GenBank/DDBJ whole genome shotgun (WGS) entry which is preliminary data.</text>
</comment>
<proteinExistence type="inferred from homology"/>
<dbReference type="Pfam" id="PF00771">
    <property type="entry name" value="FHIPEP"/>
    <property type="match status" value="1"/>
</dbReference>
<gene>
    <name evidence="21" type="ORF">C1SCF055_LOCUS445</name>
</gene>
<keyword evidence="5" id="KW-0813">Transport</keyword>